<dbReference type="InterPro" id="IPR017441">
    <property type="entry name" value="Protein_kinase_ATP_BS"/>
</dbReference>
<feature type="region of interest" description="Disordered" evidence="8">
    <location>
        <begin position="404"/>
        <end position="562"/>
    </location>
</feature>
<feature type="domain" description="Protein kinase" evidence="9">
    <location>
        <begin position="41"/>
        <end position="282"/>
    </location>
</feature>
<dbReference type="CDD" id="cd14014">
    <property type="entry name" value="STKc_PknB_like"/>
    <property type="match status" value="1"/>
</dbReference>
<feature type="region of interest" description="Disordered" evidence="8">
    <location>
        <begin position="1"/>
        <end position="36"/>
    </location>
</feature>
<evidence type="ECO:0000256" key="5">
    <source>
        <dbReference type="ARBA" id="ARBA00022777"/>
    </source>
</evidence>
<evidence type="ECO:0000259" key="9">
    <source>
        <dbReference type="PROSITE" id="PS50011"/>
    </source>
</evidence>
<dbReference type="PROSITE" id="PS50011">
    <property type="entry name" value="PROTEIN_KINASE_DOM"/>
    <property type="match status" value="1"/>
</dbReference>
<dbReference type="GO" id="GO:0004674">
    <property type="term" value="F:protein serine/threonine kinase activity"/>
    <property type="evidence" value="ECO:0007669"/>
    <property type="project" value="UniProtKB-KW"/>
</dbReference>
<dbReference type="InterPro" id="IPR011009">
    <property type="entry name" value="Kinase-like_dom_sf"/>
</dbReference>
<dbReference type="PANTHER" id="PTHR43671:SF13">
    <property type="entry name" value="SERINE_THREONINE-PROTEIN KINASE NEK2"/>
    <property type="match status" value="1"/>
</dbReference>
<dbReference type="PROSITE" id="PS00107">
    <property type="entry name" value="PROTEIN_KINASE_ATP"/>
    <property type="match status" value="1"/>
</dbReference>
<dbReference type="RefSeq" id="WP_328958650.1">
    <property type="nucleotide sequence ID" value="NZ_CP108110.1"/>
</dbReference>
<keyword evidence="3" id="KW-0808">Transferase</keyword>
<dbReference type="EC" id="2.7.11.1" evidence="2"/>
<dbReference type="InterPro" id="IPR008271">
    <property type="entry name" value="Ser/Thr_kinase_AS"/>
</dbReference>
<keyword evidence="10" id="KW-0723">Serine/threonine-protein kinase</keyword>
<dbReference type="Gene3D" id="1.10.510.10">
    <property type="entry name" value="Transferase(Phosphotransferase) domain 1"/>
    <property type="match status" value="1"/>
</dbReference>
<dbReference type="SUPFAM" id="SSF56112">
    <property type="entry name" value="Protein kinase-like (PK-like)"/>
    <property type="match status" value="1"/>
</dbReference>
<keyword evidence="11" id="KW-1185">Reference proteome</keyword>
<evidence type="ECO:0000313" key="10">
    <source>
        <dbReference type="EMBL" id="WUQ88099.1"/>
    </source>
</evidence>
<reference evidence="10" key="1">
    <citation type="submission" date="2022-10" db="EMBL/GenBank/DDBJ databases">
        <title>The complete genomes of actinobacterial strains from the NBC collection.</title>
        <authorList>
            <person name="Joergensen T.S."/>
            <person name="Alvarez Arevalo M."/>
            <person name="Sterndorff E.B."/>
            <person name="Faurdal D."/>
            <person name="Vuksanovic O."/>
            <person name="Mourched A.-S."/>
            <person name="Charusanti P."/>
            <person name="Shaw S."/>
            <person name="Blin K."/>
            <person name="Weber T."/>
        </authorList>
    </citation>
    <scope>NUCLEOTIDE SEQUENCE</scope>
    <source>
        <strain evidence="10">NBC_00222</strain>
    </source>
</reference>
<sequence length="670" mass="68657">MRDREQRQQDRQDPQDPQDRRHRPYDDPAAASAHGWQLPEYDHRRELGTGASGRVWLAHHRPTGTPVAIKYLHDPADGAALRREATLLTRVDSPYVTRLYEYVEAGPNAAIVMELVDGLSLRALLRAEGATTPEAALVVLKGSLLGLAAAHAVGLVHRDYKPANVLVAVDGTSKLVDFGIAVPGGDARDISGTPAYLAPEQWTGAPASPTADVYAATVTFFECLTGARPFDGTTAIELAVQHLESPVPDGLVPEAVRPLVRTGMAKRPEERPAGAVEFLRLLEAAAATGYGELWEEQGHADLAVLVGLLAALLPRSAAAAPGGAAAPPLQLVAAEGSLPDRPLPRQGVGGAAGTGASGPPPGRATHAGPSRPGRSRRLRRAGAVAGTLAVAVLAGVALAGTTRSEDRTVTGSPMLRVTTTLDPAGGGTATTRPPAPTAPASAGAARSPHSPSRSPSAGRSAPPSPSSSPSRPSAFSPSASRPPSAVPPPSRPQPPATGTPSTGTSVPAPAPAPDATSSPPAPRLTDPPSVPTSPATTTGPSSPSRAPQPSTTTSPPPAPTRVESLTVDALGCLDSSRFGLQARITVLASGPPGATLVVSWQHHSGAINPPVTVATETVHLGTGSVTLTRSHDFGNDESLQWGVRVGSDPKPESTPAAYRELPAIDCRQPG</sequence>
<dbReference type="InterPro" id="IPR050660">
    <property type="entry name" value="NEK_Ser/Thr_kinase"/>
</dbReference>
<feature type="region of interest" description="Disordered" evidence="8">
    <location>
        <begin position="337"/>
        <end position="381"/>
    </location>
</feature>
<proteinExistence type="inferred from homology"/>
<evidence type="ECO:0000256" key="6">
    <source>
        <dbReference type="ARBA" id="ARBA00022840"/>
    </source>
</evidence>
<dbReference type="PANTHER" id="PTHR43671">
    <property type="entry name" value="SERINE/THREONINE-PROTEIN KINASE NEK"/>
    <property type="match status" value="1"/>
</dbReference>
<dbReference type="EMBL" id="CP108110">
    <property type="protein sequence ID" value="WUQ88099.1"/>
    <property type="molecule type" value="Genomic_DNA"/>
</dbReference>
<dbReference type="Pfam" id="PF00069">
    <property type="entry name" value="Pkinase"/>
    <property type="match status" value="1"/>
</dbReference>
<feature type="compositionally biased region" description="Low complexity" evidence="8">
    <location>
        <begin position="532"/>
        <end position="553"/>
    </location>
</feature>
<comment type="similarity">
    <text evidence="1">Belongs to the protein kinase superfamily. NEK Ser/Thr protein kinase family. NIMA subfamily.</text>
</comment>
<evidence type="ECO:0000256" key="4">
    <source>
        <dbReference type="ARBA" id="ARBA00022741"/>
    </source>
</evidence>
<dbReference type="PROSITE" id="PS00108">
    <property type="entry name" value="PROTEIN_KINASE_ST"/>
    <property type="match status" value="1"/>
</dbReference>
<protein>
    <recommendedName>
        <fullName evidence="2">non-specific serine/threonine protein kinase</fullName>
        <ecNumber evidence="2">2.7.11.1</ecNumber>
    </recommendedName>
</protein>
<dbReference type="Proteomes" id="UP001432222">
    <property type="component" value="Chromosome"/>
</dbReference>
<keyword evidence="6 7" id="KW-0067">ATP-binding</keyword>
<keyword evidence="5 10" id="KW-0418">Kinase</keyword>
<feature type="region of interest" description="Disordered" evidence="8">
    <location>
        <begin position="645"/>
        <end position="670"/>
    </location>
</feature>
<evidence type="ECO:0000256" key="8">
    <source>
        <dbReference type="SAM" id="MobiDB-lite"/>
    </source>
</evidence>
<feature type="compositionally biased region" description="Low complexity" evidence="8">
    <location>
        <begin position="498"/>
        <end position="518"/>
    </location>
</feature>
<dbReference type="InterPro" id="IPR000719">
    <property type="entry name" value="Prot_kinase_dom"/>
</dbReference>
<feature type="compositionally biased region" description="Basic and acidic residues" evidence="8">
    <location>
        <begin position="1"/>
        <end position="19"/>
    </location>
</feature>
<accession>A0ABZ1UD63</accession>
<feature type="compositionally biased region" description="Gly residues" evidence="8">
    <location>
        <begin position="347"/>
        <end position="356"/>
    </location>
</feature>
<evidence type="ECO:0000313" key="11">
    <source>
        <dbReference type="Proteomes" id="UP001432222"/>
    </source>
</evidence>
<name>A0ABZ1UD63_9ACTN</name>
<evidence type="ECO:0000256" key="3">
    <source>
        <dbReference type="ARBA" id="ARBA00022679"/>
    </source>
</evidence>
<organism evidence="10 11">
    <name type="scientific">Kitasatospora purpeofusca</name>
    <dbReference type="NCBI Taxonomy" id="67352"/>
    <lineage>
        <taxon>Bacteria</taxon>
        <taxon>Bacillati</taxon>
        <taxon>Actinomycetota</taxon>
        <taxon>Actinomycetes</taxon>
        <taxon>Kitasatosporales</taxon>
        <taxon>Streptomycetaceae</taxon>
        <taxon>Kitasatospora</taxon>
    </lineage>
</organism>
<keyword evidence="4 7" id="KW-0547">Nucleotide-binding</keyword>
<evidence type="ECO:0000256" key="1">
    <source>
        <dbReference type="ARBA" id="ARBA00010886"/>
    </source>
</evidence>
<feature type="binding site" evidence="7">
    <location>
        <position position="70"/>
    </location>
    <ligand>
        <name>ATP</name>
        <dbReference type="ChEBI" id="CHEBI:30616"/>
    </ligand>
</feature>
<evidence type="ECO:0000256" key="7">
    <source>
        <dbReference type="PROSITE-ProRule" id="PRU10141"/>
    </source>
</evidence>
<feature type="compositionally biased region" description="Pro residues" evidence="8">
    <location>
        <begin position="484"/>
        <end position="497"/>
    </location>
</feature>
<evidence type="ECO:0000256" key="2">
    <source>
        <dbReference type="ARBA" id="ARBA00012513"/>
    </source>
</evidence>
<feature type="compositionally biased region" description="Low complexity" evidence="8">
    <location>
        <begin position="438"/>
        <end position="483"/>
    </location>
</feature>
<gene>
    <name evidence="10" type="ORF">OHA16_37005</name>
</gene>